<dbReference type="Pfam" id="PF00112">
    <property type="entry name" value="Peptidase_C1"/>
    <property type="match status" value="1"/>
</dbReference>
<dbReference type="InterPro" id="IPR038765">
    <property type="entry name" value="Papain-like_cys_pep_sf"/>
</dbReference>
<dbReference type="Pfam" id="PF26607">
    <property type="entry name" value="DUF8189"/>
    <property type="match status" value="1"/>
</dbReference>
<proteinExistence type="inferred from homology"/>
<dbReference type="GO" id="GO:0008234">
    <property type="term" value="F:cysteine-type peptidase activity"/>
    <property type="evidence" value="ECO:0007669"/>
    <property type="project" value="InterPro"/>
</dbReference>
<dbReference type="SUPFAM" id="SSF54001">
    <property type="entry name" value="Cysteine proteinases"/>
    <property type="match status" value="1"/>
</dbReference>
<dbReference type="SUPFAM" id="SSF89372">
    <property type="entry name" value="Fucose-specific lectin"/>
    <property type="match status" value="2"/>
</dbReference>
<dbReference type="Proteomes" id="UP000280434">
    <property type="component" value="Unassembled WGS sequence"/>
</dbReference>
<reference evidence="3 4" key="1">
    <citation type="submission" date="2018-10" db="EMBL/GenBank/DDBJ databases">
        <title>Paraburkholderia sp. 7MK8-2, isolated from soil.</title>
        <authorList>
            <person name="Gao Z.-H."/>
            <person name="Qiu L.-H."/>
        </authorList>
    </citation>
    <scope>NUCLEOTIDE SEQUENCE [LARGE SCALE GENOMIC DNA]</scope>
    <source>
        <strain evidence="3 4">7MK8-2</strain>
    </source>
</reference>
<dbReference type="SMART" id="SM00645">
    <property type="entry name" value="Pept_C1"/>
    <property type="match status" value="1"/>
</dbReference>
<organism evidence="3 4">
    <name type="scientific">Trinickia fusca</name>
    <dbReference type="NCBI Taxonomy" id="2419777"/>
    <lineage>
        <taxon>Bacteria</taxon>
        <taxon>Pseudomonadati</taxon>
        <taxon>Pseudomonadota</taxon>
        <taxon>Betaproteobacteria</taxon>
        <taxon>Burkholderiales</taxon>
        <taxon>Burkholderiaceae</taxon>
        <taxon>Trinickia</taxon>
    </lineage>
</organism>
<sequence>MALDQVFLDNLLATNKQKGVTWQAGPTSLLNLSAPERKARLGYVPGPGEPTLPERERTASLAYQPTGAVTAGPQSTYPLTWDWRNVGGNNYISAIKDQGSCGSCVAFGTAATLDGSARVVRKTPVNSVFGNAMQDLSEAQLFYCGAEGQDGRTCATGWWPASALNYAQVTGVAPESYFPYEAGDQPCRLNAGWQTKLTTLNQSGYLTTPVAMKQWLATRGPLIACFSVYADFYGYSSGVYRYNGSAPYEGGHCISVIGYDDNQQAWLCKNSWGTGWGMGGYFLIGYGQCGIDAGMWSIISFSRIESEMPAGISRALGVITVDGGRPYAFVEGTDGNVWVDYWGGSAWYWANQGRPSGVAVSSTVGATTVDGGRPYLFVQGSDGNMWVNWWSGSAWSWSNQGKPDGTAIAGAVGAITVDSGRPYAFVKGGDGNLWVNWWSGSAWSWSNQSKPQGATIVESVGAITVDGGRPYAFVKASDGNLWVNWWSGSAWSWSNQGQPSGAGIASAVGAITVDGGRPYAFIQGSDGNLWVNWWNGSAWHWSNQGRPSGAGIASAVGAITVDGGRPYAFIHGSDGNLWVNWWDGSAWHWSNQGTPPGVGITSAVGAITVDGGRPYVFVKGSDGNLWSNWWGSGAWHWTNQGGAA</sequence>
<dbReference type="GO" id="GO:0006508">
    <property type="term" value="P:proteolysis"/>
    <property type="evidence" value="ECO:0007669"/>
    <property type="project" value="InterPro"/>
</dbReference>
<dbReference type="InterPro" id="IPR058502">
    <property type="entry name" value="PLL-like_beta-prop"/>
</dbReference>
<evidence type="ECO:0000256" key="1">
    <source>
        <dbReference type="ARBA" id="ARBA00008455"/>
    </source>
</evidence>
<dbReference type="RefSeq" id="WP_121280660.1">
    <property type="nucleotide sequence ID" value="NZ_RBZV01000010.1"/>
</dbReference>
<comment type="caution">
    <text evidence="3">The sequence shown here is derived from an EMBL/GenBank/DDBJ whole genome shotgun (WGS) entry which is preliminary data.</text>
</comment>
<evidence type="ECO:0000313" key="3">
    <source>
        <dbReference type="EMBL" id="RKP45269.1"/>
    </source>
</evidence>
<dbReference type="AlphaFoldDB" id="A0A494XAZ8"/>
<dbReference type="Gene3D" id="3.90.70.10">
    <property type="entry name" value="Cysteine proteinases"/>
    <property type="match status" value="1"/>
</dbReference>
<protein>
    <recommendedName>
        <fullName evidence="2">Peptidase C1A papain C-terminal domain-containing protein</fullName>
    </recommendedName>
</protein>
<gene>
    <name evidence="3" type="ORF">D7S89_20825</name>
</gene>
<feature type="domain" description="Peptidase C1A papain C-terminal" evidence="2">
    <location>
        <begin position="77"/>
        <end position="300"/>
    </location>
</feature>
<name>A0A494XAZ8_9BURK</name>
<dbReference type="InterPro" id="IPR000668">
    <property type="entry name" value="Peptidase_C1A_C"/>
</dbReference>
<comment type="similarity">
    <text evidence="1">Belongs to the peptidase C1 family.</text>
</comment>
<dbReference type="CDD" id="cd02248">
    <property type="entry name" value="Peptidase_C1A"/>
    <property type="match status" value="1"/>
</dbReference>
<dbReference type="Gene3D" id="2.120.10.70">
    <property type="entry name" value="Fucose-specific lectin"/>
    <property type="match status" value="2"/>
</dbReference>
<dbReference type="OrthoDB" id="1491023at2"/>
<evidence type="ECO:0000259" key="2">
    <source>
        <dbReference type="SMART" id="SM00645"/>
    </source>
</evidence>
<evidence type="ECO:0000313" key="4">
    <source>
        <dbReference type="Proteomes" id="UP000280434"/>
    </source>
</evidence>
<dbReference type="InterPro" id="IPR039417">
    <property type="entry name" value="Peptidase_C1A_papain-like"/>
</dbReference>
<accession>A0A494XAZ8</accession>
<dbReference type="EMBL" id="RBZV01000010">
    <property type="protein sequence ID" value="RKP45269.1"/>
    <property type="molecule type" value="Genomic_DNA"/>
</dbReference>
<dbReference type="InterPro" id="IPR013128">
    <property type="entry name" value="Peptidase_C1A"/>
</dbReference>
<keyword evidence="4" id="KW-1185">Reference proteome</keyword>
<dbReference type="PANTHER" id="PTHR12411">
    <property type="entry name" value="CYSTEINE PROTEASE FAMILY C1-RELATED"/>
    <property type="match status" value="1"/>
</dbReference>